<dbReference type="GO" id="GO:0019825">
    <property type="term" value="F:oxygen binding"/>
    <property type="evidence" value="ECO:0007669"/>
    <property type="project" value="InterPro"/>
</dbReference>
<evidence type="ECO:0000256" key="1">
    <source>
        <dbReference type="ARBA" id="ARBA00022617"/>
    </source>
</evidence>
<dbReference type="PANTHER" id="PTHR43396:SF3">
    <property type="entry name" value="FLAVOHEMOPROTEIN"/>
    <property type="match status" value="1"/>
</dbReference>
<organism evidence="7 8">
    <name type="scientific">Capsaspora owczarzaki (strain ATCC 30864)</name>
    <dbReference type="NCBI Taxonomy" id="595528"/>
    <lineage>
        <taxon>Eukaryota</taxon>
        <taxon>Filasterea</taxon>
        <taxon>Capsaspora</taxon>
    </lineage>
</organism>
<dbReference type="RefSeq" id="XP_004345272.2">
    <property type="nucleotide sequence ID" value="XM_004345222.2"/>
</dbReference>
<evidence type="ECO:0000256" key="2">
    <source>
        <dbReference type="ARBA" id="ARBA00022723"/>
    </source>
</evidence>
<dbReference type="InterPro" id="IPR012292">
    <property type="entry name" value="Globin/Proto"/>
</dbReference>
<dbReference type="PROSITE" id="PS01033">
    <property type="entry name" value="GLOBIN"/>
    <property type="match status" value="1"/>
</dbReference>
<dbReference type="InterPro" id="IPR044399">
    <property type="entry name" value="Mb-like_M"/>
</dbReference>
<accession>A0A0D2WU86</accession>
<dbReference type="EMBL" id="KE346370">
    <property type="protein sequence ID" value="KJE96160.1"/>
    <property type="molecule type" value="Genomic_DNA"/>
</dbReference>
<dbReference type="InParanoid" id="A0A0D2WU86"/>
<dbReference type="GO" id="GO:0046210">
    <property type="term" value="P:nitric oxide catabolic process"/>
    <property type="evidence" value="ECO:0007669"/>
    <property type="project" value="TreeGrafter"/>
</dbReference>
<comment type="similarity">
    <text evidence="4">Belongs to the globin family.</text>
</comment>
<dbReference type="InterPro" id="IPR000971">
    <property type="entry name" value="Globin"/>
</dbReference>
<dbReference type="Proteomes" id="UP000008743">
    <property type="component" value="Unassembled WGS sequence"/>
</dbReference>
<keyword evidence="4" id="KW-0561">Oxygen transport</keyword>
<keyword evidence="4" id="KW-0813">Transport</keyword>
<keyword evidence="8" id="KW-1185">Reference proteome</keyword>
<evidence type="ECO:0000313" key="7">
    <source>
        <dbReference type="EMBL" id="KJE96160.1"/>
    </source>
</evidence>
<dbReference type="GO" id="GO:0005344">
    <property type="term" value="F:oxygen carrier activity"/>
    <property type="evidence" value="ECO:0007669"/>
    <property type="project" value="UniProtKB-KW"/>
</dbReference>
<feature type="compositionally biased region" description="Low complexity" evidence="5">
    <location>
        <begin position="44"/>
        <end position="62"/>
    </location>
</feature>
<evidence type="ECO:0000256" key="5">
    <source>
        <dbReference type="SAM" id="MobiDB-lite"/>
    </source>
</evidence>
<dbReference type="PhylomeDB" id="A0A0D2WU86"/>
<dbReference type="SMR" id="A0A0D2WU86"/>
<keyword evidence="3" id="KW-0408">Iron</keyword>
<dbReference type="CDD" id="cd01040">
    <property type="entry name" value="Mb-like"/>
    <property type="match status" value="1"/>
</dbReference>
<dbReference type="InterPro" id="IPR009050">
    <property type="entry name" value="Globin-like_sf"/>
</dbReference>
<dbReference type="GO" id="GO:0071500">
    <property type="term" value="P:cellular response to nitrosative stress"/>
    <property type="evidence" value="ECO:0007669"/>
    <property type="project" value="TreeGrafter"/>
</dbReference>
<dbReference type="GO" id="GO:0071949">
    <property type="term" value="F:FAD binding"/>
    <property type="evidence" value="ECO:0007669"/>
    <property type="project" value="TreeGrafter"/>
</dbReference>
<feature type="domain" description="Globin" evidence="6">
    <location>
        <begin position="98"/>
        <end position="240"/>
    </location>
</feature>
<dbReference type="GO" id="GO:0020037">
    <property type="term" value="F:heme binding"/>
    <property type="evidence" value="ECO:0007669"/>
    <property type="project" value="InterPro"/>
</dbReference>
<dbReference type="GO" id="GO:0008941">
    <property type="term" value="F:nitric oxide dioxygenase NAD(P)H activity"/>
    <property type="evidence" value="ECO:0007669"/>
    <property type="project" value="TreeGrafter"/>
</dbReference>
<dbReference type="AlphaFoldDB" id="A0A0D2WU86"/>
<evidence type="ECO:0000256" key="3">
    <source>
        <dbReference type="ARBA" id="ARBA00023004"/>
    </source>
</evidence>
<evidence type="ECO:0000256" key="4">
    <source>
        <dbReference type="RuleBase" id="RU000356"/>
    </source>
</evidence>
<dbReference type="Pfam" id="PF00042">
    <property type="entry name" value="Globin"/>
    <property type="match status" value="2"/>
</dbReference>
<dbReference type="GO" id="GO:0046872">
    <property type="term" value="F:metal ion binding"/>
    <property type="evidence" value="ECO:0007669"/>
    <property type="project" value="UniProtKB-KW"/>
</dbReference>
<dbReference type="OrthoDB" id="61288at2759"/>
<name>A0A0D2WU86_CAPO3</name>
<keyword evidence="2" id="KW-0479">Metal-binding</keyword>
<keyword evidence="1 4" id="KW-0349">Heme</keyword>
<evidence type="ECO:0000259" key="6">
    <source>
        <dbReference type="PROSITE" id="PS01033"/>
    </source>
</evidence>
<dbReference type="SUPFAM" id="SSF46458">
    <property type="entry name" value="Globin-like"/>
    <property type="match status" value="2"/>
</dbReference>
<evidence type="ECO:0000313" key="8">
    <source>
        <dbReference type="Proteomes" id="UP000008743"/>
    </source>
</evidence>
<sequence>MSGTAATASGCPVAHHGMRSNGAVCPVTGISSGSADDSPRSRSRSGSISSTSSGQSQGSQLSSSASVLSAQSALSSRSASSGMSGEFGESFSTQMVDLLRHETRDVIKSTWALAIQKQDEADVTPVATFVNVFFGKLFELCPETRLVFGQDLSLQGKSLSSVLTGMLEFVVHPKKLTTQVKSLAVKHVGLGITPDMFDAFGAALVYTIKTRIGKVWSPQTERVWVDAYGGVNNIITQQMSRVTLNSQDIPPWMIQRYQEHHAVLHASWVKATEGDNGDAVLTGFLVRLQSNNPQATLIYERADPRMRKVIIWTAVSKILDCMQNPRSLRKELKPLGQSHAKMGVTGPMLDSFGVALRAVLKDVLKARYTTETDMVWRRCYRLFSVQFLASIEAESKGKGVGKSCGMQ</sequence>
<gene>
    <name evidence="7" type="ORF">CAOG_006523</name>
</gene>
<dbReference type="Gene3D" id="1.10.490.10">
    <property type="entry name" value="Globins"/>
    <property type="match status" value="2"/>
</dbReference>
<protein>
    <recommendedName>
        <fullName evidence="6">Globin domain-containing protein</fullName>
    </recommendedName>
</protein>
<proteinExistence type="inferred from homology"/>
<reference evidence="8" key="1">
    <citation type="submission" date="2011-02" db="EMBL/GenBank/DDBJ databases">
        <title>The Genome Sequence of Capsaspora owczarzaki ATCC 30864.</title>
        <authorList>
            <person name="Russ C."/>
            <person name="Cuomo C."/>
            <person name="Burger G."/>
            <person name="Gray M.W."/>
            <person name="Holland P.W.H."/>
            <person name="King N."/>
            <person name="Lang F.B.F."/>
            <person name="Roger A.J."/>
            <person name="Ruiz-Trillo I."/>
            <person name="Young S.K."/>
            <person name="Zeng Q."/>
            <person name="Gargeya S."/>
            <person name="Alvarado L."/>
            <person name="Berlin A."/>
            <person name="Chapman S.B."/>
            <person name="Chen Z."/>
            <person name="Freedman E."/>
            <person name="Gellesch M."/>
            <person name="Goldberg J."/>
            <person name="Griggs A."/>
            <person name="Gujja S."/>
            <person name="Heilman E."/>
            <person name="Heiman D."/>
            <person name="Howarth C."/>
            <person name="Mehta T."/>
            <person name="Neiman D."/>
            <person name="Pearson M."/>
            <person name="Roberts A."/>
            <person name="Saif S."/>
            <person name="Shea T."/>
            <person name="Shenoy N."/>
            <person name="Sisk P."/>
            <person name="Stolte C."/>
            <person name="Sykes S."/>
            <person name="White J."/>
            <person name="Yandava C."/>
            <person name="Haas B."/>
            <person name="Nusbaum C."/>
            <person name="Birren B."/>
        </authorList>
    </citation>
    <scope>NUCLEOTIDE SEQUENCE</scope>
    <source>
        <strain evidence="8">ATCC 30864</strain>
    </source>
</reference>
<feature type="region of interest" description="Disordered" evidence="5">
    <location>
        <begin position="28"/>
        <end position="62"/>
    </location>
</feature>
<dbReference type="PANTHER" id="PTHR43396">
    <property type="entry name" value="FLAVOHEMOPROTEIN"/>
    <property type="match status" value="1"/>
</dbReference>